<evidence type="ECO:0000313" key="9">
    <source>
        <dbReference type="EMBL" id="QBG36696.1"/>
    </source>
</evidence>
<dbReference type="GO" id="GO:0046654">
    <property type="term" value="P:tetrahydrofolate biosynthetic process"/>
    <property type="evidence" value="ECO:0007669"/>
    <property type="project" value="UniProtKB-UniPathway"/>
</dbReference>
<keyword evidence="6" id="KW-0067">ATP-binding</keyword>
<proteinExistence type="predicted"/>
<dbReference type="PANTHER" id="PTHR43071:SF2">
    <property type="entry name" value="2-AMINO-4-HYDROXY-6-HYDROXYMETHYLDIHYDROPTERIDINE PYROPHOSPHOKINASE"/>
    <property type="match status" value="1"/>
</dbReference>
<dbReference type="InterPro" id="IPR000550">
    <property type="entry name" value="Hppk"/>
</dbReference>
<dbReference type="Gene3D" id="3.30.70.560">
    <property type="entry name" value="7,8-Dihydro-6-hydroxymethylpterin-pyrophosphokinase HPPK"/>
    <property type="match status" value="1"/>
</dbReference>
<evidence type="ECO:0000256" key="4">
    <source>
        <dbReference type="ARBA" id="ARBA00022741"/>
    </source>
</evidence>
<reference evidence="9 10" key="1">
    <citation type="submission" date="2018-12" db="EMBL/GenBank/DDBJ databases">
        <title>Complete genome of Litorilituus sediminis.</title>
        <authorList>
            <person name="Liu A."/>
            <person name="Rong J."/>
        </authorList>
    </citation>
    <scope>NUCLEOTIDE SEQUENCE [LARGE SCALE GENOMIC DNA]</scope>
    <source>
        <strain evidence="9 10">JCM 17549</strain>
    </source>
</reference>
<dbReference type="Pfam" id="PF01288">
    <property type="entry name" value="HPPK"/>
    <property type="match status" value="1"/>
</dbReference>
<name>A0A4P6P4U8_9GAMM</name>
<dbReference type="CDD" id="cd00483">
    <property type="entry name" value="HPPK"/>
    <property type="match status" value="1"/>
</dbReference>
<evidence type="ECO:0000256" key="5">
    <source>
        <dbReference type="ARBA" id="ARBA00022777"/>
    </source>
</evidence>
<dbReference type="InterPro" id="IPR035907">
    <property type="entry name" value="Hppk_sf"/>
</dbReference>
<dbReference type="UniPathway" id="UPA00077">
    <property type="reaction ID" value="UER00155"/>
</dbReference>
<comment type="pathway">
    <text evidence="1">Cofactor biosynthesis; tetrahydrofolate biosynthesis; 2-amino-4-hydroxy-6-hydroxymethyl-7,8-dihydropteridine diphosphate from 7,8-dihydroneopterin triphosphate: step 4/4.</text>
</comment>
<dbReference type="AlphaFoldDB" id="A0A4P6P4U8"/>
<evidence type="ECO:0000256" key="1">
    <source>
        <dbReference type="ARBA" id="ARBA00005051"/>
    </source>
</evidence>
<dbReference type="GO" id="GO:0046656">
    <property type="term" value="P:folic acid biosynthetic process"/>
    <property type="evidence" value="ECO:0007669"/>
    <property type="project" value="UniProtKB-KW"/>
</dbReference>
<keyword evidence="5 9" id="KW-0418">Kinase</keyword>
<sequence length="165" mass="18923">MAQIYISLGSNIEREYHIKHGIISIANAFDIAIEAMQLSSLFESKAIGFDSDNFYNMVIGLECDISVEEVASMLKKIEIAHGRTHQDKKFSPRTLDLDLLLYDDLIIEKPAQLPRDEICYNAFVLWPLSELAPQSLHPILKQSYQELWQSYDKSSQQLEIVANCW</sequence>
<accession>A0A4P6P4U8</accession>
<evidence type="ECO:0000259" key="8">
    <source>
        <dbReference type="Pfam" id="PF01288"/>
    </source>
</evidence>
<keyword evidence="10" id="KW-1185">Reference proteome</keyword>
<dbReference type="SUPFAM" id="SSF55083">
    <property type="entry name" value="6-hydroxymethyl-7,8-dihydropterin pyrophosphokinase, HPPK"/>
    <property type="match status" value="1"/>
</dbReference>
<evidence type="ECO:0000256" key="7">
    <source>
        <dbReference type="ARBA" id="ARBA00022909"/>
    </source>
</evidence>
<feature type="domain" description="7,8-dihydro-6-hydroxymethylpterin-pyrophosphokinase" evidence="8">
    <location>
        <begin position="5"/>
        <end position="133"/>
    </location>
</feature>
<keyword evidence="7" id="KW-0289">Folate biosynthesis</keyword>
<dbReference type="EMBL" id="CP034759">
    <property type="protein sequence ID" value="QBG36696.1"/>
    <property type="molecule type" value="Genomic_DNA"/>
</dbReference>
<dbReference type="NCBIfam" id="TIGR01498">
    <property type="entry name" value="folK"/>
    <property type="match status" value="1"/>
</dbReference>
<organism evidence="9 10">
    <name type="scientific">Litorilituus sediminis</name>
    <dbReference type="NCBI Taxonomy" id="718192"/>
    <lineage>
        <taxon>Bacteria</taxon>
        <taxon>Pseudomonadati</taxon>
        <taxon>Pseudomonadota</taxon>
        <taxon>Gammaproteobacteria</taxon>
        <taxon>Alteromonadales</taxon>
        <taxon>Colwelliaceae</taxon>
        <taxon>Litorilituus</taxon>
    </lineage>
</organism>
<dbReference type="KEGG" id="lsd:EMK97_13695"/>
<evidence type="ECO:0000256" key="6">
    <source>
        <dbReference type="ARBA" id="ARBA00022840"/>
    </source>
</evidence>
<dbReference type="OrthoDB" id="9790168at2"/>
<evidence type="ECO:0000313" key="10">
    <source>
        <dbReference type="Proteomes" id="UP000290244"/>
    </source>
</evidence>
<dbReference type="Proteomes" id="UP000290244">
    <property type="component" value="Chromosome"/>
</dbReference>
<protein>
    <recommendedName>
        <fullName evidence="2">2-amino-4-hydroxy-6-hydroxymethyldihydropteridine diphosphokinase</fullName>
        <ecNumber evidence="2">2.7.6.3</ecNumber>
    </recommendedName>
</protein>
<keyword evidence="3 9" id="KW-0808">Transferase</keyword>
<dbReference type="GO" id="GO:0005524">
    <property type="term" value="F:ATP binding"/>
    <property type="evidence" value="ECO:0007669"/>
    <property type="project" value="UniProtKB-KW"/>
</dbReference>
<dbReference type="GO" id="GO:0016301">
    <property type="term" value="F:kinase activity"/>
    <property type="evidence" value="ECO:0007669"/>
    <property type="project" value="UniProtKB-KW"/>
</dbReference>
<dbReference type="GO" id="GO:0003848">
    <property type="term" value="F:2-amino-4-hydroxy-6-hydroxymethyldihydropteridine diphosphokinase activity"/>
    <property type="evidence" value="ECO:0007669"/>
    <property type="project" value="UniProtKB-EC"/>
</dbReference>
<dbReference type="PANTHER" id="PTHR43071">
    <property type="entry name" value="2-AMINO-4-HYDROXY-6-HYDROXYMETHYLDIHYDROPTERIDINE PYROPHOSPHOKINASE"/>
    <property type="match status" value="1"/>
</dbReference>
<gene>
    <name evidence="9" type="primary">folK</name>
    <name evidence="9" type="ORF">EMK97_13695</name>
</gene>
<evidence type="ECO:0000256" key="3">
    <source>
        <dbReference type="ARBA" id="ARBA00022679"/>
    </source>
</evidence>
<dbReference type="RefSeq" id="WP_130603094.1">
    <property type="nucleotide sequence ID" value="NZ_CP034759.1"/>
</dbReference>
<keyword evidence="4" id="KW-0547">Nucleotide-binding</keyword>
<evidence type="ECO:0000256" key="2">
    <source>
        <dbReference type="ARBA" id="ARBA00013253"/>
    </source>
</evidence>
<dbReference type="EC" id="2.7.6.3" evidence="2"/>